<evidence type="ECO:0000256" key="9">
    <source>
        <dbReference type="SAM" id="MobiDB-lite"/>
    </source>
</evidence>
<evidence type="ECO:0000259" key="10">
    <source>
        <dbReference type="Pfam" id="PF01163"/>
    </source>
</evidence>
<dbReference type="Proteomes" id="UP000053424">
    <property type="component" value="Unassembled WGS sequence"/>
</dbReference>
<evidence type="ECO:0000256" key="6">
    <source>
        <dbReference type="ARBA" id="ARBA00022840"/>
    </source>
</evidence>
<evidence type="ECO:0000256" key="5">
    <source>
        <dbReference type="ARBA" id="ARBA00022777"/>
    </source>
</evidence>
<feature type="compositionally biased region" description="Low complexity" evidence="9">
    <location>
        <begin position="285"/>
        <end position="300"/>
    </location>
</feature>
<keyword evidence="6" id="KW-0067">ATP-binding</keyword>
<dbReference type="EMBL" id="KN831787">
    <property type="protein sequence ID" value="KIM39021.1"/>
    <property type="molecule type" value="Genomic_DNA"/>
</dbReference>
<keyword evidence="4" id="KW-0547">Nucleotide-binding</keyword>
<feature type="compositionally biased region" description="Basic residues" evidence="9">
    <location>
        <begin position="255"/>
        <end position="264"/>
    </location>
</feature>
<reference evidence="12" key="2">
    <citation type="submission" date="2015-01" db="EMBL/GenBank/DDBJ databases">
        <title>Evolutionary Origins and Diversification of the Mycorrhizal Mutualists.</title>
        <authorList>
            <consortium name="DOE Joint Genome Institute"/>
            <consortium name="Mycorrhizal Genomics Consortium"/>
            <person name="Kohler A."/>
            <person name="Kuo A."/>
            <person name="Nagy L.G."/>
            <person name="Floudas D."/>
            <person name="Copeland A."/>
            <person name="Barry K.W."/>
            <person name="Cichocki N."/>
            <person name="Veneault-Fourrey C."/>
            <person name="LaButti K."/>
            <person name="Lindquist E.A."/>
            <person name="Lipzen A."/>
            <person name="Lundell T."/>
            <person name="Morin E."/>
            <person name="Murat C."/>
            <person name="Riley R."/>
            <person name="Ohm R."/>
            <person name="Sun H."/>
            <person name="Tunlid A."/>
            <person name="Henrissat B."/>
            <person name="Grigoriev I.V."/>
            <person name="Hibbett D.S."/>
            <person name="Martin F."/>
        </authorList>
    </citation>
    <scope>NUCLEOTIDE SEQUENCE [LARGE SCALE GENOMIC DNA]</scope>
    <source>
        <strain evidence="12">h7</strain>
    </source>
</reference>
<dbReference type="InterPro" id="IPR018934">
    <property type="entry name" value="RIO_dom"/>
</dbReference>
<dbReference type="EC" id="2.7.11.1" evidence="1"/>
<feature type="region of interest" description="Disordered" evidence="9">
    <location>
        <begin position="280"/>
        <end position="324"/>
    </location>
</feature>
<comment type="catalytic activity">
    <reaction evidence="8">
        <text>L-seryl-[protein] + ATP = O-phospho-L-seryl-[protein] + ADP + H(+)</text>
        <dbReference type="Rhea" id="RHEA:17989"/>
        <dbReference type="Rhea" id="RHEA-COMP:9863"/>
        <dbReference type="Rhea" id="RHEA-COMP:11604"/>
        <dbReference type="ChEBI" id="CHEBI:15378"/>
        <dbReference type="ChEBI" id="CHEBI:29999"/>
        <dbReference type="ChEBI" id="CHEBI:30616"/>
        <dbReference type="ChEBI" id="CHEBI:83421"/>
        <dbReference type="ChEBI" id="CHEBI:456216"/>
        <dbReference type="EC" id="2.7.11.1"/>
    </reaction>
</comment>
<keyword evidence="2" id="KW-0723">Serine/threonine-protein kinase</keyword>
<name>A0A0C3C5Y3_HEBCY</name>
<evidence type="ECO:0000313" key="12">
    <source>
        <dbReference type="Proteomes" id="UP000053424"/>
    </source>
</evidence>
<dbReference type="HOGENOM" id="CLU_858038_0_0_1"/>
<sequence length="324" mass="35233">MPRFLQSDRRQLASVELPPSIFISLPLLALLEAVMRSVAGFFSVQTFIVSLASISALLSASALPVPSESITLAPRNNVKVDIGGKVAELGKQLSHADHSKATVHQLTKWDGKSNPGAVIKTYSAFGHNVGSKEIEGLKAAGQYIHHDGKHVVMKEIKGRPLADLVADVPKKNGQRKEFLDTMKDKVAAQAAHMAETKGILHGDLNLNNVMVHKGNIQLVDWEHHVKKGEPGFTHDKEKIKHHVDLWDSDQTPPQGRKKKSLPQRLKGHLATAFGKLKAAFRPKSSHQSGSPSHRSGSPSHKAGKVGAHSHKSGSHKRRGLMSQI</sequence>
<dbReference type="SUPFAM" id="SSF56112">
    <property type="entry name" value="Protein kinase-like (PK-like)"/>
    <property type="match status" value="1"/>
</dbReference>
<dbReference type="OrthoDB" id="3063145at2759"/>
<dbReference type="GO" id="GO:0004674">
    <property type="term" value="F:protein serine/threonine kinase activity"/>
    <property type="evidence" value="ECO:0007669"/>
    <property type="project" value="UniProtKB-KW"/>
</dbReference>
<dbReference type="GO" id="GO:0005524">
    <property type="term" value="F:ATP binding"/>
    <property type="evidence" value="ECO:0007669"/>
    <property type="project" value="UniProtKB-KW"/>
</dbReference>
<evidence type="ECO:0000256" key="4">
    <source>
        <dbReference type="ARBA" id="ARBA00022741"/>
    </source>
</evidence>
<feature type="region of interest" description="Disordered" evidence="9">
    <location>
        <begin position="245"/>
        <end position="264"/>
    </location>
</feature>
<evidence type="ECO:0000256" key="2">
    <source>
        <dbReference type="ARBA" id="ARBA00022527"/>
    </source>
</evidence>
<dbReference type="InterPro" id="IPR011009">
    <property type="entry name" value="Kinase-like_dom_sf"/>
</dbReference>
<evidence type="ECO:0000256" key="3">
    <source>
        <dbReference type="ARBA" id="ARBA00022679"/>
    </source>
</evidence>
<reference evidence="11 12" key="1">
    <citation type="submission" date="2014-04" db="EMBL/GenBank/DDBJ databases">
        <authorList>
            <consortium name="DOE Joint Genome Institute"/>
            <person name="Kuo A."/>
            <person name="Gay G."/>
            <person name="Dore J."/>
            <person name="Kohler A."/>
            <person name="Nagy L.G."/>
            <person name="Floudas D."/>
            <person name="Copeland A."/>
            <person name="Barry K.W."/>
            <person name="Cichocki N."/>
            <person name="Veneault-Fourrey C."/>
            <person name="LaButti K."/>
            <person name="Lindquist E.A."/>
            <person name="Lipzen A."/>
            <person name="Lundell T."/>
            <person name="Morin E."/>
            <person name="Murat C."/>
            <person name="Sun H."/>
            <person name="Tunlid A."/>
            <person name="Henrissat B."/>
            <person name="Grigoriev I.V."/>
            <person name="Hibbett D.S."/>
            <person name="Martin F."/>
            <person name="Nordberg H.P."/>
            <person name="Cantor M.N."/>
            <person name="Hua S.X."/>
        </authorList>
    </citation>
    <scope>NUCLEOTIDE SEQUENCE [LARGE SCALE GENOMIC DNA]</scope>
    <source>
        <strain evidence="12">h7</strain>
    </source>
</reference>
<dbReference type="AlphaFoldDB" id="A0A0C3C5Y3"/>
<evidence type="ECO:0000256" key="1">
    <source>
        <dbReference type="ARBA" id="ARBA00012513"/>
    </source>
</evidence>
<keyword evidence="3" id="KW-0808">Transferase</keyword>
<organism evidence="11 12">
    <name type="scientific">Hebeloma cylindrosporum</name>
    <dbReference type="NCBI Taxonomy" id="76867"/>
    <lineage>
        <taxon>Eukaryota</taxon>
        <taxon>Fungi</taxon>
        <taxon>Dikarya</taxon>
        <taxon>Basidiomycota</taxon>
        <taxon>Agaricomycotina</taxon>
        <taxon>Agaricomycetes</taxon>
        <taxon>Agaricomycetidae</taxon>
        <taxon>Agaricales</taxon>
        <taxon>Agaricineae</taxon>
        <taxon>Hymenogastraceae</taxon>
        <taxon>Hebeloma</taxon>
    </lineage>
</organism>
<accession>A0A0C3C5Y3</accession>
<evidence type="ECO:0000313" key="11">
    <source>
        <dbReference type="EMBL" id="KIM39021.1"/>
    </source>
</evidence>
<feature type="compositionally biased region" description="Basic residues" evidence="9">
    <location>
        <begin position="301"/>
        <end position="324"/>
    </location>
</feature>
<evidence type="ECO:0000256" key="7">
    <source>
        <dbReference type="ARBA" id="ARBA00047899"/>
    </source>
</evidence>
<comment type="catalytic activity">
    <reaction evidence="7">
        <text>L-threonyl-[protein] + ATP = O-phospho-L-threonyl-[protein] + ADP + H(+)</text>
        <dbReference type="Rhea" id="RHEA:46608"/>
        <dbReference type="Rhea" id="RHEA-COMP:11060"/>
        <dbReference type="Rhea" id="RHEA-COMP:11605"/>
        <dbReference type="ChEBI" id="CHEBI:15378"/>
        <dbReference type="ChEBI" id="CHEBI:30013"/>
        <dbReference type="ChEBI" id="CHEBI:30616"/>
        <dbReference type="ChEBI" id="CHEBI:61977"/>
        <dbReference type="ChEBI" id="CHEBI:456216"/>
        <dbReference type="EC" id="2.7.11.1"/>
    </reaction>
</comment>
<evidence type="ECO:0000256" key="8">
    <source>
        <dbReference type="ARBA" id="ARBA00048679"/>
    </source>
</evidence>
<feature type="domain" description="RIO-type" evidence="10">
    <location>
        <begin position="146"/>
        <end position="230"/>
    </location>
</feature>
<dbReference type="Pfam" id="PF01163">
    <property type="entry name" value="RIO1"/>
    <property type="match status" value="1"/>
</dbReference>
<gene>
    <name evidence="11" type="ORF">M413DRAFT_29594</name>
</gene>
<dbReference type="Gene3D" id="1.10.510.10">
    <property type="entry name" value="Transferase(Phosphotransferase) domain 1"/>
    <property type="match status" value="1"/>
</dbReference>
<keyword evidence="12" id="KW-1185">Reference proteome</keyword>
<protein>
    <recommendedName>
        <fullName evidence="1">non-specific serine/threonine protein kinase</fullName>
        <ecNumber evidence="1">2.7.11.1</ecNumber>
    </recommendedName>
</protein>
<proteinExistence type="predicted"/>
<keyword evidence="5" id="KW-0418">Kinase</keyword>